<dbReference type="InterPro" id="IPR036052">
    <property type="entry name" value="TrpB-like_PALP_sf"/>
</dbReference>
<dbReference type="GO" id="GO:0008838">
    <property type="term" value="F:diaminopropionate ammonia-lyase activity"/>
    <property type="evidence" value="ECO:0007669"/>
    <property type="project" value="UniProtKB-EC"/>
</dbReference>
<evidence type="ECO:0000256" key="2">
    <source>
        <dbReference type="ARBA" id="ARBA00022898"/>
    </source>
</evidence>
<evidence type="ECO:0000256" key="1">
    <source>
        <dbReference type="ARBA" id="ARBA00001933"/>
    </source>
</evidence>
<evidence type="ECO:0000313" key="5">
    <source>
        <dbReference type="Proteomes" id="UP000322080"/>
    </source>
</evidence>
<evidence type="ECO:0000313" key="4">
    <source>
        <dbReference type="EMBL" id="TYB83262.1"/>
    </source>
</evidence>
<dbReference type="Proteomes" id="UP000322080">
    <property type="component" value="Unassembled WGS sequence"/>
</dbReference>
<keyword evidence="4" id="KW-0456">Lyase</keyword>
<proteinExistence type="predicted"/>
<comment type="caution">
    <text evidence="4">The sequence shown here is derived from an EMBL/GenBank/DDBJ whole genome shotgun (WGS) entry which is preliminary data.</text>
</comment>
<dbReference type="EMBL" id="VSIY01000003">
    <property type="protein sequence ID" value="TYB83262.1"/>
    <property type="molecule type" value="Genomic_DNA"/>
</dbReference>
<accession>A0A5D0RNX6</accession>
<dbReference type="Gene3D" id="3.40.50.1100">
    <property type="match status" value="2"/>
</dbReference>
<reference evidence="4 5" key="1">
    <citation type="submission" date="2019-08" db="EMBL/GenBank/DDBJ databases">
        <title>Identification of a novel species of the genus Boseongicola.</title>
        <authorList>
            <person name="Zhang X.-Q."/>
        </authorList>
    </citation>
    <scope>NUCLEOTIDE SEQUENCE [LARGE SCALE GENOMIC DNA]</scope>
    <source>
        <strain evidence="4 5">HY14</strain>
    </source>
</reference>
<dbReference type="PANTHER" id="PTHR42937">
    <property type="match status" value="1"/>
</dbReference>
<sequence>MKHSNTPLPPNPQPPGFRVSADRPLALLGACPVYQPTPLTGAPDLARALGLAGLWVKDETARMQLGSFKALGGAFAVVQMILDRAGVSDPRAPEAVAVASDLTFVTASAGNHGLSVAAGAKIFGANAAILLPAAAPEAFATRIRGKGAEVIRVDGSYEDSVAEAIRLAEAGGWLHLADGSWPGYTAPPALVLEGYMVLAEECRQSFASLGTWPSHVVVQAGVGGLAAALAAHIRATWPRQPEIVVVEPDAAPCLMQSLKAGKLTPAEGPVSIMGRLDCKEASMLAFESLRDTADTFVTISDAQATEAVRALAQAGIATTPSGAAGMAALRLLDLPADATCLIVASEGPEDA</sequence>
<keyword evidence="5" id="KW-1185">Reference proteome</keyword>
<dbReference type="Pfam" id="PF00291">
    <property type="entry name" value="PALP"/>
    <property type="match status" value="1"/>
</dbReference>
<comment type="cofactor">
    <cofactor evidence="1">
        <name>pyridoxal 5'-phosphate</name>
        <dbReference type="ChEBI" id="CHEBI:597326"/>
    </cofactor>
</comment>
<keyword evidence="2" id="KW-0663">Pyridoxal phosphate</keyword>
<dbReference type="EC" id="4.3.1.15" evidence="4"/>
<name>A0A5D0RNX6_9RHOB</name>
<gene>
    <name evidence="4" type="ORF">FVF75_03540</name>
</gene>
<dbReference type="PANTHER" id="PTHR42937:SF1">
    <property type="entry name" value="DIAMINOPROPIONATE AMMONIA-LYASE"/>
    <property type="match status" value="1"/>
</dbReference>
<dbReference type="SUPFAM" id="SSF53686">
    <property type="entry name" value="Tryptophan synthase beta subunit-like PLP-dependent enzymes"/>
    <property type="match status" value="1"/>
</dbReference>
<feature type="domain" description="Tryptophan synthase beta chain-like PALP" evidence="3">
    <location>
        <begin position="34"/>
        <end position="345"/>
    </location>
</feature>
<dbReference type="NCBIfam" id="NF006058">
    <property type="entry name" value="PRK08206.1"/>
    <property type="match status" value="1"/>
</dbReference>
<protein>
    <submittedName>
        <fullName evidence="4">Diaminopropionate ammonia-lyase</fullName>
        <ecNumber evidence="4">4.3.1.15</ecNumber>
    </submittedName>
</protein>
<dbReference type="InterPro" id="IPR001926">
    <property type="entry name" value="TrpB-like_PALP"/>
</dbReference>
<organism evidence="4 5">
    <name type="scientific">Maritimibacter fusiformis</name>
    <dbReference type="NCBI Taxonomy" id="2603819"/>
    <lineage>
        <taxon>Bacteria</taxon>
        <taxon>Pseudomonadati</taxon>
        <taxon>Pseudomonadota</taxon>
        <taxon>Alphaproteobacteria</taxon>
        <taxon>Rhodobacterales</taxon>
        <taxon>Roseobacteraceae</taxon>
        <taxon>Maritimibacter</taxon>
    </lineage>
</organism>
<dbReference type="AlphaFoldDB" id="A0A5D0RNX6"/>
<evidence type="ECO:0000259" key="3">
    <source>
        <dbReference type="Pfam" id="PF00291"/>
    </source>
</evidence>